<keyword evidence="2" id="KW-0472">Membrane</keyword>
<reference evidence="3 4" key="1">
    <citation type="submission" date="2020-10" db="EMBL/GenBank/DDBJ databases">
        <title>Plant Genome Project.</title>
        <authorList>
            <person name="Zhang R.-G."/>
        </authorList>
    </citation>
    <scope>NUCLEOTIDE SEQUENCE [LARGE SCALE GENOMIC DNA]</scope>
    <source>
        <strain evidence="3">FAFU-HL-1</strain>
        <tissue evidence="3">Leaf</tissue>
    </source>
</reference>
<dbReference type="AlphaFoldDB" id="A0A835J6Q0"/>
<evidence type="ECO:0000313" key="3">
    <source>
        <dbReference type="EMBL" id="KAF9665582.1"/>
    </source>
</evidence>
<keyword evidence="4" id="KW-1185">Reference proteome</keyword>
<evidence type="ECO:0000256" key="2">
    <source>
        <dbReference type="SAM" id="Phobius"/>
    </source>
</evidence>
<comment type="caution">
    <text evidence="3">The sequence shown here is derived from an EMBL/GenBank/DDBJ whole genome shotgun (WGS) entry which is preliminary data.</text>
</comment>
<accession>A0A835J6Q0</accession>
<keyword evidence="2" id="KW-0812">Transmembrane</keyword>
<name>A0A835J6Q0_9ROSI</name>
<organism evidence="3 4">
    <name type="scientific">Salix dunnii</name>
    <dbReference type="NCBI Taxonomy" id="1413687"/>
    <lineage>
        <taxon>Eukaryota</taxon>
        <taxon>Viridiplantae</taxon>
        <taxon>Streptophyta</taxon>
        <taxon>Embryophyta</taxon>
        <taxon>Tracheophyta</taxon>
        <taxon>Spermatophyta</taxon>
        <taxon>Magnoliopsida</taxon>
        <taxon>eudicotyledons</taxon>
        <taxon>Gunneridae</taxon>
        <taxon>Pentapetalae</taxon>
        <taxon>rosids</taxon>
        <taxon>fabids</taxon>
        <taxon>Malpighiales</taxon>
        <taxon>Salicaceae</taxon>
        <taxon>Saliceae</taxon>
        <taxon>Salix</taxon>
    </lineage>
</organism>
<evidence type="ECO:0000256" key="1">
    <source>
        <dbReference type="SAM" id="MobiDB-lite"/>
    </source>
</evidence>
<keyword evidence="2" id="KW-1133">Transmembrane helix</keyword>
<protein>
    <submittedName>
        <fullName evidence="3">Uncharacterized protein</fullName>
    </submittedName>
</protein>
<dbReference type="EMBL" id="JADGMS010000016">
    <property type="protein sequence ID" value="KAF9665582.1"/>
    <property type="molecule type" value="Genomic_DNA"/>
</dbReference>
<dbReference type="PANTHER" id="PTHR36077">
    <property type="entry name" value="BNAA02G07370D PROTEIN"/>
    <property type="match status" value="1"/>
</dbReference>
<feature type="region of interest" description="Disordered" evidence="1">
    <location>
        <begin position="1"/>
        <end position="25"/>
    </location>
</feature>
<feature type="transmembrane region" description="Helical" evidence="2">
    <location>
        <begin position="140"/>
        <end position="158"/>
    </location>
</feature>
<dbReference type="OrthoDB" id="8904098at2759"/>
<gene>
    <name evidence="3" type="ORF">SADUNF_Sadunf16G0138000</name>
</gene>
<sequence length="286" mass="32748">MTEEDVYTKDGTVDYHGNPETKSTHIPKEGLRLYYRRNQQSATATRNNLNWGGTCYLTPLIGAFFVDAYFCRYWTIACFPTIYVMGMTPLTISATFPGSRPKCYSEDDCHPADSQNQFDDADEVEKKTRVLSSTGSTSQLMSVLLLPVLFWFVYKIMYPKPGGSPLTRICQVLVALFRKKKAEVLADKALLCIEYLKSVGFDRYLRKAGLGKEDRHLLKQVNEIELALLYERRESPYPGDAAAMEEFVAKGKDTKFKQEAQKLWFRMRNEVIQELQEKGTVKVTHL</sequence>
<dbReference type="InterPro" id="IPR036259">
    <property type="entry name" value="MFS_trans_sf"/>
</dbReference>
<evidence type="ECO:0000313" key="4">
    <source>
        <dbReference type="Proteomes" id="UP000657918"/>
    </source>
</evidence>
<proteinExistence type="predicted"/>
<dbReference type="PANTHER" id="PTHR36077:SF1">
    <property type="entry name" value="HOMEOBOX PROSPERO PROTEIN"/>
    <property type="match status" value="1"/>
</dbReference>
<dbReference type="Proteomes" id="UP000657918">
    <property type="component" value="Chromosome 16"/>
</dbReference>
<dbReference type="Gene3D" id="1.20.1250.20">
    <property type="entry name" value="MFS general substrate transporter like domains"/>
    <property type="match status" value="1"/>
</dbReference>